<comment type="catalytic activity">
    <reaction evidence="9">
        <text>(sulfur carrier)-H + L-cysteine = (sulfur carrier)-SH + L-alanine</text>
        <dbReference type="Rhea" id="RHEA:43892"/>
        <dbReference type="Rhea" id="RHEA-COMP:14737"/>
        <dbReference type="Rhea" id="RHEA-COMP:14739"/>
        <dbReference type="ChEBI" id="CHEBI:29917"/>
        <dbReference type="ChEBI" id="CHEBI:35235"/>
        <dbReference type="ChEBI" id="CHEBI:57972"/>
        <dbReference type="ChEBI" id="CHEBI:64428"/>
        <dbReference type="EC" id="2.8.1.7"/>
    </reaction>
</comment>
<reference evidence="12" key="1">
    <citation type="journal article" date="2020" name="mSystems">
        <title>Genome- and Community-Level Interaction Insights into Carbon Utilization and Element Cycling Functions of Hydrothermarchaeota in Hydrothermal Sediment.</title>
        <authorList>
            <person name="Zhou Z."/>
            <person name="Liu Y."/>
            <person name="Xu W."/>
            <person name="Pan J."/>
            <person name="Luo Z.H."/>
            <person name="Li M."/>
        </authorList>
    </citation>
    <scope>NUCLEOTIDE SEQUENCE [LARGE SCALE GENOMIC DNA]</scope>
    <source>
        <strain evidence="12">HyVt-96</strain>
    </source>
</reference>
<sequence>MSELKRIYLDNAASTRVDDEVIEAMIPYFREFYAVPSSEFSHSPGIQIKEAVENARETIAKKIGAQSEEIIFTSGGTESNNIAIKGGAYGQIDNGKHIVISAIEHRSVLESAKRLAKEGFELTVVGVDEEGFIKIDELKKAIRKDTILVSIQFVNHEVGTIQNIKEMVNIVKSINPKIIFHTDAAYATGWIDLSVKDLGVDLLTLTAHKMHGPKGVGTLYIKKGVKITKFIDGGFSEFNLRGGTPNVPGIVGFAKAFETLSKDSIEYVKGLRDKFYEKALNEIEEIKLNGARDFEKRHPNNLNLSFKYVEGESVVLYLDMKGISAITGSACFSRTLEPSYVLMAMGYSHEDAHGSVRFSFSKFNTPDEIDYTINVLKNVINTLRRLSPLKGE</sequence>
<proteinExistence type="inferred from homology"/>
<dbReference type="EC" id="2.8.1.7" evidence="3"/>
<dbReference type="InterPro" id="IPR000192">
    <property type="entry name" value="Aminotrans_V_dom"/>
</dbReference>
<dbReference type="InterPro" id="IPR015424">
    <property type="entry name" value="PyrdxlP-dep_Trfase"/>
</dbReference>
<keyword evidence="8" id="KW-0411">Iron-sulfur</keyword>
<evidence type="ECO:0000256" key="3">
    <source>
        <dbReference type="ARBA" id="ARBA00012239"/>
    </source>
</evidence>
<dbReference type="GO" id="GO:0046872">
    <property type="term" value="F:metal ion binding"/>
    <property type="evidence" value="ECO:0007669"/>
    <property type="project" value="UniProtKB-KW"/>
</dbReference>
<dbReference type="AlphaFoldDB" id="A0A7V5HPU1"/>
<evidence type="ECO:0000256" key="10">
    <source>
        <dbReference type="RuleBase" id="RU004504"/>
    </source>
</evidence>
<accession>A0A7V5HPU1</accession>
<evidence type="ECO:0000256" key="7">
    <source>
        <dbReference type="ARBA" id="ARBA00023004"/>
    </source>
</evidence>
<evidence type="ECO:0000256" key="2">
    <source>
        <dbReference type="ARBA" id="ARBA00006490"/>
    </source>
</evidence>
<dbReference type="GO" id="GO:0031071">
    <property type="term" value="F:cysteine desulfurase activity"/>
    <property type="evidence" value="ECO:0007669"/>
    <property type="project" value="UniProtKB-EC"/>
</dbReference>
<dbReference type="PROSITE" id="PS00595">
    <property type="entry name" value="AA_TRANSFER_CLASS_5"/>
    <property type="match status" value="1"/>
</dbReference>
<dbReference type="PANTHER" id="PTHR11601">
    <property type="entry name" value="CYSTEINE DESULFURYLASE FAMILY MEMBER"/>
    <property type="match status" value="1"/>
</dbReference>
<gene>
    <name evidence="12" type="ORF">ENL43_01615</name>
</gene>
<dbReference type="InterPro" id="IPR016454">
    <property type="entry name" value="Cysteine_dSase"/>
</dbReference>
<evidence type="ECO:0000256" key="6">
    <source>
        <dbReference type="ARBA" id="ARBA00022898"/>
    </source>
</evidence>
<evidence type="ECO:0000256" key="8">
    <source>
        <dbReference type="ARBA" id="ARBA00023014"/>
    </source>
</evidence>
<dbReference type="Pfam" id="PF00266">
    <property type="entry name" value="Aminotran_5"/>
    <property type="match status" value="1"/>
</dbReference>
<keyword evidence="7" id="KW-0408">Iron</keyword>
<keyword evidence="4" id="KW-0808">Transferase</keyword>
<keyword evidence="6" id="KW-0663">Pyridoxal phosphate</keyword>
<organism evidence="12">
    <name type="scientific">candidate division WOR-3 bacterium</name>
    <dbReference type="NCBI Taxonomy" id="2052148"/>
    <lineage>
        <taxon>Bacteria</taxon>
        <taxon>Bacteria division WOR-3</taxon>
    </lineage>
</organism>
<evidence type="ECO:0000256" key="9">
    <source>
        <dbReference type="ARBA" id="ARBA00050776"/>
    </source>
</evidence>
<comment type="caution">
    <text evidence="12">The sequence shown here is derived from an EMBL/GenBank/DDBJ whole genome shotgun (WGS) entry which is preliminary data.</text>
</comment>
<protein>
    <recommendedName>
        <fullName evidence="3">cysteine desulfurase</fullName>
        <ecNumber evidence="3">2.8.1.7</ecNumber>
    </recommendedName>
</protein>
<comment type="cofactor">
    <cofactor evidence="1 10">
        <name>pyridoxal 5'-phosphate</name>
        <dbReference type="ChEBI" id="CHEBI:597326"/>
    </cofactor>
</comment>
<feature type="domain" description="Aminotransferase class V" evidence="11">
    <location>
        <begin position="7"/>
        <end position="371"/>
    </location>
</feature>
<evidence type="ECO:0000259" key="11">
    <source>
        <dbReference type="Pfam" id="PF00266"/>
    </source>
</evidence>
<keyword evidence="5" id="KW-0479">Metal-binding</keyword>
<name>A0A7V5HPU1_UNCW3</name>
<dbReference type="EMBL" id="DRTX01000091">
    <property type="protein sequence ID" value="HHF53046.1"/>
    <property type="molecule type" value="Genomic_DNA"/>
</dbReference>
<dbReference type="Gene3D" id="3.90.1150.10">
    <property type="entry name" value="Aspartate Aminotransferase, domain 1"/>
    <property type="match status" value="1"/>
</dbReference>
<dbReference type="Gene3D" id="1.10.260.50">
    <property type="match status" value="1"/>
</dbReference>
<dbReference type="InterPro" id="IPR015421">
    <property type="entry name" value="PyrdxlP-dep_Trfase_major"/>
</dbReference>
<dbReference type="SUPFAM" id="SSF53383">
    <property type="entry name" value="PLP-dependent transferases"/>
    <property type="match status" value="1"/>
</dbReference>
<evidence type="ECO:0000256" key="1">
    <source>
        <dbReference type="ARBA" id="ARBA00001933"/>
    </source>
</evidence>
<dbReference type="InterPro" id="IPR020578">
    <property type="entry name" value="Aminotrans_V_PyrdxlP_BS"/>
</dbReference>
<comment type="similarity">
    <text evidence="2">Belongs to the class-V pyridoxal-phosphate-dependent aminotransferase family. NifS/IscS subfamily.</text>
</comment>
<dbReference type="InterPro" id="IPR015422">
    <property type="entry name" value="PyrdxlP-dep_Trfase_small"/>
</dbReference>
<dbReference type="Gene3D" id="3.40.640.10">
    <property type="entry name" value="Type I PLP-dependent aspartate aminotransferase-like (Major domain)"/>
    <property type="match status" value="1"/>
</dbReference>
<evidence type="ECO:0000256" key="4">
    <source>
        <dbReference type="ARBA" id="ARBA00022679"/>
    </source>
</evidence>
<evidence type="ECO:0000313" key="12">
    <source>
        <dbReference type="EMBL" id="HHF53046.1"/>
    </source>
</evidence>
<dbReference type="PIRSF" id="PIRSF005572">
    <property type="entry name" value="NifS"/>
    <property type="match status" value="1"/>
</dbReference>
<dbReference type="PANTHER" id="PTHR11601:SF34">
    <property type="entry name" value="CYSTEINE DESULFURASE"/>
    <property type="match status" value="1"/>
</dbReference>
<dbReference type="Proteomes" id="UP000886050">
    <property type="component" value="Unassembled WGS sequence"/>
</dbReference>
<evidence type="ECO:0000256" key="5">
    <source>
        <dbReference type="ARBA" id="ARBA00022723"/>
    </source>
</evidence>
<dbReference type="GO" id="GO:0051536">
    <property type="term" value="F:iron-sulfur cluster binding"/>
    <property type="evidence" value="ECO:0007669"/>
    <property type="project" value="UniProtKB-KW"/>
</dbReference>